<evidence type="ECO:0000313" key="2">
    <source>
        <dbReference type="Proteomes" id="UP000799750"/>
    </source>
</evidence>
<organism evidence="1 2">
    <name type="scientific">Lophium mytilinum</name>
    <dbReference type="NCBI Taxonomy" id="390894"/>
    <lineage>
        <taxon>Eukaryota</taxon>
        <taxon>Fungi</taxon>
        <taxon>Dikarya</taxon>
        <taxon>Ascomycota</taxon>
        <taxon>Pezizomycotina</taxon>
        <taxon>Dothideomycetes</taxon>
        <taxon>Pleosporomycetidae</taxon>
        <taxon>Mytilinidiales</taxon>
        <taxon>Mytilinidiaceae</taxon>
        <taxon>Lophium</taxon>
    </lineage>
</organism>
<keyword evidence="2" id="KW-1185">Reference proteome</keyword>
<dbReference type="EMBL" id="MU004185">
    <property type="protein sequence ID" value="KAF2498858.1"/>
    <property type="molecule type" value="Genomic_DNA"/>
</dbReference>
<proteinExistence type="predicted"/>
<dbReference type="AlphaFoldDB" id="A0A6A6R269"/>
<gene>
    <name evidence="1" type="ORF">BU16DRAFT_307600</name>
</gene>
<evidence type="ECO:0000313" key="1">
    <source>
        <dbReference type="EMBL" id="KAF2498858.1"/>
    </source>
</evidence>
<dbReference type="Proteomes" id="UP000799750">
    <property type="component" value="Unassembled WGS sequence"/>
</dbReference>
<name>A0A6A6R269_9PEZI</name>
<accession>A0A6A6R269</accession>
<sequence length="173" mass="19331">MLSPRLPHRVHVIRYTPHRLHAMTWRCLAKLIGARRSRDEGADKTPTSNFTPTLLSPLPFRSSVHVGLRSFFSLFSMIAAGVLLTECLEGLLRGPSTQSRGFFQVWHHASIQTTRACIARGLLVLYREGGPAIATQTVLPGAITDWVGRPTSFATTIRRLPRHRRKTCIVAKP</sequence>
<protein>
    <submittedName>
        <fullName evidence="1">Uncharacterized protein</fullName>
    </submittedName>
</protein>
<reference evidence="1" key="1">
    <citation type="journal article" date="2020" name="Stud. Mycol.">
        <title>101 Dothideomycetes genomes: a test case for predicting lifestyles and emergence of pathogens.</title>
        <authorList>
            <person name="Haridas S."/>
            <person name="Albert R."/>
            <person name="Binder M."/>
            <person name="Bloem J."/>
            <person name="Labutti K."/>
            <person name="Salamov A."/>
            <person name="Andreopoulos B."/>
            <person name="Baker S."/>
            <person name="Barry K."/>
            <person name="Bills G."/>
            <person name="Bluhm B."/>
            <person name="Cannon C."/>
            <person name="Castanera R."/>
            <person name="Culley D."/>
            <person name="Daum C."/>
            <person name="Ezra D."/>
            <person name="Gonzalez J."/>
            <person name="Henrissat B."/>
            <person name="Kuo A."/>
            <person name="Liang C."/>
            <person name="Lipzen A."/>
            <person name="Lutzoni F."/>
            <person name="Magnuson J."/>
            <person name="Mondo S."/>
            <person name="Nolan M."/>
            <person name="Ohm R."/>
            <person name="Pangilinan J."/>
            <person name="Park H.-J."/>
            <person name="Ramirez L."/>
            <person name="Alfaro M."/>
            <person name="Sun H."/>
            <person name="Tritt A."/>
            <person name="Yoshinaga Y."/>
            <person name="Zwiers L.-H."/>
            <person name="Turgeon B."/>
            <person name="Goodwin S."/>
            <person name="Spatafora J."/>
            <person name="Crous P."/>
            <person name="Grigoriev I."/>
        </authorList>
    </citation>
    <scope>NUCLEOTIDE SEQUENCE</scope>
    <source>
        <strain evidence="1">CBS 269.34</strain>
    </source>
</reference>